<dbReference type="Pfam" id="PF02687">
    <property type="entry name" value="FtsX"/>
    <property type="match status" value="1"/>
</dbReference>
<dbReference type="PANTHER" id="PTHR43738:SF3">
    <property type="entry name" value="ABC TRANSPORTER PERMEASE"/>
    <property type="match status" value="1"/>
</dbReference>
<evidence type="ECO:0000256" key="5">
    <source>
        <dbReference type="ARBA" id="ARBA00023136"/>
    </source>
</evidence>
<organism evidence="9 10">
    <name type="scientific">Eiseniibacteriota bacterium</name>
    <dbReference type="NCBI Taxonomy" id="2212470"/>
    <lineage>
        <taxon>Bacteria</taxon>
        <taxon>Candidatus Eiseniibacteriota</taxon>
    </lineage>
</organism>
<name>A0A849SJZ0_UNCEI</name>
<accession>A0A849SJZ0</accession>
<feature type="transmembrane region" description="Helical" evidence="6">
    <location>
        <begin position="314"/>
        <end position="337"/>
    </location>
</feature>
<dbReference type="Pfam" id="PF12704">
    <property type="entry name" value="MacB_PCD"/>
    <property type="match status" value="1"/>
</dbReference>
<keyword evidence="4 6" id="KW-1133">Transmembrane helix</keyword>
<dbReference type="InterPro" id="IPR025857">
    <property type="entry name" value="MacB_PCD"/>
</dbReference>
<evidence type="ECO:0000259" key="8">
    <source>
        <dbReference type="Pfam" id="PF12704"/>
    </source>
</evidence>
<dbReference type="Proteomes" id="UP000580839">
    <property type="component" value="Unassembled WGS sequence"/>
</dbReference>
<protein>
    <submittedName>
        <fullName evidence="9">ABC transporter permease</fullName>
    </submittedName>
</protein>
<keyword evidence="3 6" id="KW-0812">Transmembrane</keyword>
<evidence type="ECO:0000313" key="9">
    <source>
        <dbReference type="EMBL" id="NOT34761.1"/>
    </source>
</evidence>
<evidence type="ECO:0000256" key="3">
    <source>
        <dbReference type="ARBA" id="ARBA00022692"/>
    </source>
</evidence>
<gene>
    <name evidence="9" type="ORF">HOP12_11400</name>
</gene>
<dbReference type="AlphaFoldDB" id="A0A849SJZ0"/>
<feature type="domain" description="ABC3 transporter permease C-terminal" evidence="7">
    <location>
        <begin position="273"/>
        <end position="387"/>
    </location>
</feature>
<comment type="subcellular location">
    <subcellularLocation>
        <location evidence="1">Cell membrane</location>
        <topology evidence="1">Multi-pass membrane protein</topology>
    </subcellularLocation>
</comment>
<feature type="transmembrane region" description="Helical" evidence="6">
    <location>
        <begin position="20"/>
        <end position="39"/>
    </location>
</feature>
<evidence type="ECO:0000256" key="4">
    <source>
        <dbReference type="ARBA" id="ARBA00022989"/>
    </source>
</evidence>
<feature type="transmembrane region" description="Helical" evidence="6">
    <location>
        <begin position="269"/>
        <end position="294"/>
    </location>
</feature>
<evidence type="ECO:0000313" key="10">
    <source>
        <dbReference type="Proteomes" id="UP000580839"/>
    </source>
</evidence>
<sequence>MNFLTLVLVNLGRNKIRTVLTFLSVTVALFLFCALGGVLDTLEDAIKVGSETRLITRNAISLVFPMPQSYRERIRAVPGVKQIAIQNWFGGQDPKNPNNFFAQFAVDPEFFKVYRNDVEIIEATPPQVAVGIPDGVDPKLAGYLEEQTACVMGRKLMEKNGWKLGQTITLSGTIYPGTWPYTIRAVYAAKKKAFGEETMLFQFKYLEQKGMGGQGQVGVYVLELDEPSRAASIAKQVDAMFENSSASTRTESEQAFQAGFVSMYGNVPFVLRIIGFAVVFAILLVAANTMVMAVRERTSEIGVLKTLGFEDADIFRTVLAEAAVVTLGGGIAGAMLAKLAIEGSGFNFGGFLPPMSVHWSTVFTGVAIALVLGAVSGLIPAWQASRLRIVDALRRVD</sequence>
<evidence type="ECO:0000259" key="7">
    <source>
        <dbReference type="Pfam" id="PF02687"/>
    </source>
</evidence>
<reference evidence="9 10" key="1">
    <citation type="submission" date="2020-04" db="EMBL/GenBank/DDBJ databases">
        <title>Metagenomic profiling of ammonia- and methane-oxidizing microorganisms in a Dutch drinking water treatment plant.</title>
        <authorList>
            <person name="Poghosyan L."/>
            <person name="Leucker S."/>
        </authorList>
    </citation>
    <scope>NUCLEOTIDE SEQUENCE [LARGE SCALE GENOMIC DNA]</scope>
    <source>
        <strain evidence="9">S-RSF-IL-03</strain>
    </source>
</reference>
<evidence type="ECO:0000256" key="1">
    <source>
        <dbReference type="ARBA" id="ARBA00004651"/>
    </source>
</evidence>
<feature type="domain" description="MacB-like periplasmic core" evidence="8">
    <location>
        <begin position="18"/>
        <end position="239"/>
    </location>
</feature>
<dbReference type="GO" id="GO:0005886">
    <property type="term" value="C:plasma membrane"/>
    <property type="evidence" value="ECO:0007669"/>
    <property type="project" value="UniProtKB-SubCell"/>
</dbReference>
<dbReference type="EMBL" id="JABFRW010000145">
    <property type="protein sequence ID" value="NOT34761.1"/>
    <property type="molecule type" value="Genomic_DNA"/>
</dbReference>
<feature type="transmembrane region" description="Helical" evidence="6">
    <location>
        <begin position="357"/>
        <end position="379"/>
    </location>
</feature>
<keyword evidence="5 6" id="KW-0472">Membrane</keyword>
<dbReference type="InterPro" id="IPR003838">
    <property type="entry name" value="ABC3_permease_C"/>
</dbReference>
<evidence type="ECO:0000256" key="2">
    <source>
        <dbReference type="ARBA" id="ARBA00022475"/>
    </source>
</evidence>
<dbReference type="InterPro" id="IPR051125">
    <property type="entry name" value="ABC-4/HrtB_transporter"/>
</dbReference>
<keyword evidence="2" id="KW-1003">Cell membrane</keyword>
<comment type="caution">
    <text evidence="9">The sequence shown here is derived from an EMBL/GenBank/DDBJ whole genome shotgun (WGS) entry which is preliminary data.</text>
</comment>
<dbReference type="PANTHER" id="PTHR43738">
    <property type="entry name" value="ABC TRANSPORTER, MEMBRANE PROTEIN"/>
    <property type="match status" value="1"/>
</dbReference>
<proteinExistence type="predicted"/>
<evidence type="ECO:0000256" key="6">
    <source>
        <dbReference type="SAM" id="Phobius"/>
    </source>
</evidence>